<organism evidence="2 3">
    <name type="scientific">Orbilia oligospora</name>
    <name type="common">Nematode-trapping fungus</name>
    <name type="synonym">Arthrobotrys oligospora</name>
    <dbReference type="NCBI Taxonomy" id="2813651"/>
    <lineage>
        <taxon>Eukaryota</taxon>
        <taxon>Fungi</taxon>
        <taxon>Dikarya</taxon>
        <taxon>Ascomycota</taxon>
        <taxon>Pezizomycotina</taxon>
        <taxon>Orbiliomycetes</taxon>
        <taxon>Orbiliales</taxon>
        <taxon>Orbiliaceae</taxon>
        <taxon>Orbilia</taxon>
    </lineage>
</organism>
<reference evidence="2 3" key="1">
    <citation type="submission" date="2020-01" db="EMBL/GenBank/DDBJ databases">
        <authorList>
            <person name="Palmer J.M."/>
        </authorList>
    </citation>
    <scope>NUCLEOTIDE SEQUENCE [LARGE SCALE GENOMIC DNA]</scope>
    <source>
        <strain evidence="2 3">TWF970</strain>
    </source>
</reference>
<dbReference type="OrthoDB" id="10258445at2759"/>
<comment type="caution">
    <text evidence="2">The sequence shown here is derived from an EMBL/GenBank/DDBJ whole genome shotgun (WGS) entry which is preliminary data.</text>
</comment>
<dbReference type="CDD" id="cd20265">
    <property type="entry name" value="Complex1_LYR_ETFRF1_LYRM5"/>
    <property type="match status" value="1"/>
</dbReference>
<sequence length="80" mass="9511">MSILRSQVLNVYKELLYLGKSYPLGYNYFRTRCHKAFSKSAGLTKEEDIKNAIARAEYVKKEIEALYYLKKYRAMKQRYG</sequence>
<gene>
    <name evidence="2" type="ORF">TWF970_010586</name>
</gene>
<accession>A0A7C8VKH8</accession>
<dbReference type="Proteomes" id="UP000474640">
    <property type="component" value="Unassembled WGS sequence"/>
</dbReference>
<dbReference type="GO" id="GO:0090324">
    <property type="term" value="P:negative regulation of oxidative phosphorylation"/>
    <property type="evidence" value="ECO:0007669"/>
    <property type="project" value="InterPro"/>
</dbReference>
<dbReference type="EMBL" id="JAABOJ010000007">
    <property type="protein sequence ID" value="KAF3285542.1"/>
    <property type="molecule type" value="Genomic_DNA"/>
</dbReference>
<dbReference type="PANTHER" id="PTHR21024">
    <property type="entry name" value="GROWTH HORMONE-INDUCIBLE SOLUBLE PROTEIN-RELATED"/>
    <property type="match status" value="1"/>
</dbReference>
<dbReference type="AlphaFoldDB" id="A0A7C8VKH8"/>
<evidence type="ECO:0000313" key="3">
    <source>
        <dbReference type="Proteomes" id="UP000474640"/>
    </source>
</evidence>
<dbReference type="GO" id="GO:0005739">
    <property type="term" value="C:mitochondrion"/>
    <property type="evidence" value="ECO:0007669"/>
    <property type="project" value="TreeGrafter"/>
</dbReference>
<proteinExistence type="inferred from homology"/>
<dbReference type="PANTHER" id="PTHR21024:SF0">
    <property type="entry name" value="ELECTRON TRANSFER FLAVOPROTEIN REGULATORY FACTOR 1"/>
    <property type="match status" value="1"/>
</dbReference>
<name>A0A7C8VKH8_ORBOL</name>
<evidence type="ECO:0000313" key="2">
    <source>
        <dbReference type="EMBL" id="KAF3285542.1"/>
    </source>
</evidence>
<dbReference type="Pfam" id="PF13233">
    <property type="entry name" value="Complex1_LYR_2"/>
    <property type="match status" value="1"/>
</dbReference>
<dbReference type="InterPro" id="IPR052000">
    <property type="entry name" value="ETFRF1"/>
</dbReference>
<protein>
    <recommendedName>
        <fullName evidence="4">LYR motif-containing protein 5A</fullName>
    </recommendedName>
</protein>
<evidence type="ECO:0008006" key="4">
    <source>
        <dbReference type="Google" id="ProtNLM"/>
    </source>
</evidence>
<dbReference type="GO" id="GO:0022904">
    <property type="term" value="P:respiratory electron transport chain"/>
    <property type="evidence" value="ECO:0007669"/>
    <property type="project" value="TreeGrafter"/>
</dbReference>
<comment type="similarity">
    <text evidence="1">Belongs to the complex I LYR family.</text>
</comment>
<dbReference type="InterPro" id="IPR045296">
    <property type="entry name" value="Complex1_LYR_ETFRF1_LYRM5"/>
</dbReference>
<evidence type="ECO:0000256" key="1">
    <source>
        <dbReference type="ARBA" id="ARBA00009508"/>
    </source>
</evidence>